<proteinExistence type="predicted"/>
<sequence length="162" mass="17758">MRTPGCIVACCKSKISWAGRRIGRRIGRRLRCLGSWPGFRMDLFSKIKEYSGSGESRDSSNGSREFTVTLERTPSVSTFATGPCPSISSPASLQAAQVFSGATGSLRRRRAVGHGMRCSSFEEGNRKLQHVRRGIFKGGNEETAISLAVQWDAGRGLCRRRS</sequence>
<gene>
    <name evidence="1" type="ORF">BJ554DRAFT_4716</name>
</gene>
<evidence type="ECO:0000313" key="2">
    <source>
        <dbReference type="Proteomes" id="UP000673691"/>
    </source>
</evidence>
<protein>
    <submittedName>
        <fullName evidence="1">Uncharacterized protein</fullName>
    </submittedName>
</protein>
<keyword evidence="2" id="KW-1185">Reference proteome</keyword>
<reference evidence="1 2" key="1">
    <citation type="journal article" name="Sci. Rep.">
        <title>Genome-scale phylogenetic analyses confirm Olpidium as the closest living zoosporic fungus to the non-flagellated, terrestrial fungi.</title>
        <authorList>
            <person name="Chang Y."/>
            <person name="Rochon D."/>
            <person name="Sekimoto S."/>
            <person name="Wang Y."/>
            <person name="Chovatia M."/>
            <person name="Sandor L."/>
            <person name="Salamov A."/>
            <person name="Grigoriev I.V."/>
            <person name="Stajich J.E."/>
            <person name="Spatafora J.W."/>
        </authorList>
    </citation>
    <scope>NUCLEOTIDE SEQUENCE [LARGE SCALE GENOMIC DNA]</scope>
    <source>
        <strain evidence="1">S191</strain>
    </source>
</reference>
<dbReference type="AlphaFoldDB" id="A0A8H7ZLM0"/>
<organism evidence="1 2">
    <name type="scientific">Olpidium bornovanus</name>
    <dbReference type="NCBI Taxonomy" id="278681"/>
    <lineage>
        <taxon>Eukaryota</taxon>
        <taxon>Fungi</taxon>
        <taxon>Fungi incertae sedis</taxon>
        <taxon>Olpidiomycota</taxon>
        <taxon>Olpidiomycotina</taxon>
        <taxon>Olpidiomycetes</taxon>
        <taxon>Olpidiales</taxon>
        <taxon>Olpidiaceae</taxon>
        <taxon>Olpidium</taxon>
    </lineage>
</organism>
<evidence type="ECO:0000313" key="1">
    <source>
        <dbReference type="EMBL" id="KAG5455758.1"/>
    </source>
</evidence>
<dbReference type="EMBL" id="JAEFCI010012842">
    <property type="protein sequence ID" value="KAG5455758.1"/>
    <property type="molecule type" value="Genomic_DNA"/>
</dbReference>
<feature type="non-terminal residue" evidence="1">
    <location>
        <position position="162"/>
    </location>
</feature>
<name>A0A8H7ZLM0_9FUNG</name>
<dbReference type="Proteomes" id="UP000673691">
    <property type="component" value="Unassembled WGS sequence"/>
</dbReference>
<comment type="caution">
    <text evidence="1">The sequence shown here is derived from an EMBL/GenBank/DDBJ whole genome shotgun (WGS) entry which is preliminary data.</text>
</comment>
<accession>A0A8H7ZLM0</accession>